<keyword evidence="2" id="KW-0560">Oxidoreductase</keyword>
<dbReference type="AlphaFoldDB" id="A0A6J7E3Z9"/>
<comment type="similarity">
    <text evidence="1">Belongs to the flavin monoamine oxidase family.</text>
</comment>
<dbReference type="InterPro" id="IPR050281">
    <property type="entry name" value="Flavin_monoamine_oxidase"/>
</dbReference>
<feature type="domain" description="Amine oxidase" evidence="3">
    <location>
        <begin position="10"/>
        <end position="84"/>
    </location>
</feature>
<reference evidence="4" key="1">
    <citation type="submission" date="2020-05" db="EMBL/GenBank/DDBJ databases">
        <authorList>
            <person name="Chiriac C."/>
            <person name="Salcher M."/>
            <person name="Ghai R."/>
            <person name="Kavagutti S V."/>
        </authorList>
    </citation>
    <scope>NUCLEOTIDE SEQUENCE</scope>
</reference>
<dbReference type="GO" id="GO:0016491">
    <property type="term" value="F:oxidoreductase activity"/>
    <property type="evidence" value="ECO:0007669"/>
    <property type="project" value="InterPro"/>
</dbReference>
<dbReference type="PANTHER" id="PTHR10742">
    <property type="entry name" value="FLAVIN MONOAMINE OXIDASE"/>
    <property type="match status" value="1"/>
</dbReference>
<evidence type="ECO:0000313" key="4">
    <source>
        <dbReference type="EMBL" id="CAB4877481.1"/>
    </source>
</evidence>
<accession>A0A6J7E3Z9</accession>
<feature type="domain" description="Amine oxidase" evidence="3">
    <location>
        <begin position="99"/>
        <end position="429"/>
    </location>
</feature>
<evidence type="ECO:0000256" key="1">
    <source>
        <dbReference type="ARBA" id="ARBA00005995"/>
    </source>
</evidence>
<dbReference type="PANTHER" id="PTHR10742:SF386">
    <property type="entry name" value="LYSINE-SPECIFIC HISTONE DEMETHYLASE 1A"/>
    <property type="match status" value="1"/>
</dbReference>
<organism evidence="4">
    <name type="scientific">freshwater metagenome</name>
    <dbReference type="NCBI Taxonomy" id="449393"/>
    <lineage>
        <taxon>unclassified sequences</taxon>
        <taxon>metagenomes</taxon>
        <taxon>ecological metagenomes</taxon>
    </lineage>
</organism>
<dbReference type="Gene3D" id="3.50.50.60">
    <property type="entry name" value="FAD/NAD(P)-binding domain"/>
    <property type="match status" value="2"/>
</dbReference>
<evidence type="ECO:0000256" key="2">
    <source>
        <dbReference type="ARBA" id="ARBA00023002"/>
    </source>
</evidence>
<name>A0A6J7E3Z9_9ZZZZ</name>
<sequence>MSRSARTTLPAPSGSLVTRWDTDPWSRGAYSALPVGTTDAVRETIADALIGDRIVLAGEYTDPSFPSTVQGALRSGNRASRVLLDEDLGPRVIVIGAGIAGLSAAHDLVAAGASVIVLEARDRIGGRVHTNTSWGAPVEMGAAWIHALTANPVVPLTQQAGLSLVRCNYDNEIVRDTMTGKPSPAAYRADDQTSRLSDQLADAWPPASTSVATWLRQHGLPGNRFTNWAVETSIVQEYGMSASLLGSRALSEGADFRGGDAFVAGGYDRIADVLAQGLDVRLNSPVASVDATASGPLTVTLQSGKTLTADSAVVAVPLALVQANSPRITPLGPTVRSAIGRLRTGDLEKVVLRYDKQWWGPERVIGIVGGGVPGQSAESALRWTEFFNVTDVVGTPAIVGFSGGTAALRRPATDAGCVAEAVAMLQAAYSPQ</sequence>
<proteinExistence type="inferred from homology"/>
<dbReference type="Pfam" id="PF01593">
    <property type="entry name" value="Amino_oxidase"/>
    <property type="match status" value="2"/>
</dbReference>
<dbReference type="InterPro" id="IPR002937">
    <property type="entry name" value="Amino_oxidase"/>
</dbReference>
<dbReference type="EMBL" id="CAFBLS010000118">
    <property type="protein sequence ID" value="CAB4877481.1"/>
    <property type="molecule type" value="Genomic_DNA"/>
</dbReference>
<dbReference type="InterPro" id="IPR036188">
    <property type="entry name" value="FAD/NAD-bd_sf"/>
</dbReference>
<protein>
    <submittedName>
        <fullName evidence="4">Unannotated protein</fullName>
    </submittedName>
</protein>
<dbReference type="SUPFAM" id="SSF51905">
    <property type="entry name" value="FAD/NAD(P)-binding domain"/>
    <property type="match status" value="2"/>
</dbReference>
<evidence type="ECO:0000259" key="3">
    <source>
        <dbReference type="Pfam" id="PF01593"/>
    </source>
</evidence>
<gene>
    <name evidence="4" type="ORF">UFOPK3402_01035</name>
</gene>